<name>A0A141SEM6_AGACH</name>
<evidence type="ECO:0000256" key="2">
    <source>
        <dbReference type="ARBA" id="ARBA00006458"/>
    </source>
</evidence>
<geneLocation type="plastid" evidence="10"/>
<organism evidence="10">
    <name type="scientific">Agarophyton chilense</name>
    <name type="common">Red seaweed</name>
    <name type="synonym">Gracilaria chilensis</name>
    <dbReference type="NCBI Taxonomy" id="2510777"/>
    <lineage>
        <taxon>Eukaryota</taxon>
        <taxon>Rhodophyta</taxon>
        <taxon>Florideophyceae</taxon>
        <taxon>Rhodymeniophycidae</taxon>
        <taxon>Gracilariales</taxon>
        <taxon>Gracilariaceae</taxon>
        <taxon>Agarophyton</taxon>
    </lineage>
</organism>
<evidence type="ECO:0000256" key="8">
    <source>
        <dbReference type="ARBA" id="ARBA00023136"/>
    </source>
</evidence>
<evidence type="ECO:0000313" key="11">
    <source>
        <dbReference type="EMBL" id="ASP44639.1"/>
    </source>
</evidence>
<dbReference type="NCBIfam" id="TIGR03049">
    <property type="entry name" value="PS_I_psaK"/>
    <property type="match status" value="1"/>
</dbReference>
<reference evidence="11" key="2">
    <citation type="submission" date="2017-06" db="EMBL/GenBank/DDBJ databases">
        <title>Structure and comparision analysis of complete mitochondrion ans plastid genome of economic red alga Gracilaaria chilensis.</title>
        <authorList>
            <person name="Liu N."/>
            <person name="Zhang L."/>
            <person name="Liu T."/>
        </authorList>
    </citation>
    <scope>NUCLEOTIDE SEQUENCE</scope>
</reference>
<keyword evidence="8 9" id="KW-0472">Membrane</keyword>
<dbReference type="RefSeq" id="YP_009244502.1">
    <property type="nucleotide sequence ID" value="NC_029860.1"/>
</dbReference>
<dbReference type="InterPro" id="IPR017492">
    <property type="entry name" value="PSI_PsaK"/>
</dbReference>
<comment type="similarity">
    <text evidence="2 9">Belongs to the PsaG/PsaK family.</text>
</comment>
<dbReference type="InterPro" id="IPR035982">
    <property type="entry name" value="PSI_centre_PsaK_sf"/>
</dbReference>
<evidence type="ECO:0000256" key="9">
    <source>
        <dbReference type="HAMAP-Rule" id="MF_00474"/>
    </source>
</evidence>
<dbReference type="InterPro" id="IPR000549">
    <property type="entry name" value="PSI_PsaG/PsaK"/>
</dbReference>
<gene>
    <name evidence="9 10" type="primary">psaK</name>
    <name evidence="10" type="ORF">Gchil_089</name>
</gene>
<dbReference type="HAMAP" id="MF_00474">
    <property type="entry name" value="PSI_PsaK"/>
    <property type="match status" value="1"/>
</dbReference>
<evidence type="ECO:0000256" key="1">
    <source>
        <dbReference type="ARBA" id="ARBA00004141"/>
    </source>
</evidence>
<keyword evidence="3 9" id="KW-0602">Photosynthesis</keyword>
<evidence type="ECO:0000313" key="10">
    <source>
        <dbReference type="EMBL" id="AMK96744.1"/>
    </source>
</evidence>
<dbReference type="PROSITE" id="PS01026">
    <property type="entry name" value="PHOTOSYSTEM_I_PSAGK"/>
    <property type="match status" value="1"/>
</dbReference>
<keyword evidence="4 9" id="KW-0812">Transmembrane</keyword>
<keyword evidence="7 9" id="KW-0793">Thylakoid</keyword>
<dbReference type="GO" id="GO:0015979">
    <property type="term" value="P:photosynthesis"/>
    <property type="evidence" value="ECO:0007669"/>
    <property type="project" value="UniProtKB-UniRule"/>
</dbReference>
<evidence type="ECO:0000256" key="4">
    <source>
        <dbReference type="ARBA" id="ARBA00022692"/>
    </source>
</evidence>
<dbReference type="EMBL" id="KT266788">
    <property type="protein sequence ID" value="AMK96744.1"/>
    <property type="molecule type" value="Genomic_DNA"/>
</dbReference>
<dbReference type="Gene3D" id="1.20.860.20">
    <property type="entry name" value="Photosystem I PsaK, reaction centre"/>
    <property type="match status" value="1"/>
</dbReference>
<dbReference type="SUPFAM" id="SSF81563">
    <property type="entry name" value="Photosystem I reaction center subunit X, PsaK"/>
    <property type="match status" value="1"/>
</dbReference>
<comment type="subcellular location">
    <subcellularLocation>
        <location evidence="9">Cellular thylakoid membrane</location>
        <topology evidence="9">Multi-pass membrane protein</topology>
    </subcellularLocation>
    <subcellularLocation>
        <location evidence="1">Membrane</location>
        <topology evidence="1">Multi-pass membrane protein</topology>
    </subcellularLocation>
</comment>
<feature type="transmembrane region" description="Helical" evidence="9">
    <location>
        <begin position="16"/>
        <end position="39"/>
    </location>
</feature>
<dbReference type="GO" id="GO:0042651">
    <property type="term" value="C:thylakoid membrane"/>
    <property type="evidence" value="ECO:0007669"/>
    <property type="project" value="UniProtKB-UniRule"/>
</dbReference>
<dbReference type="Pfam" id="PF01241">
    <property type="entry name" value="PSI_PSAK"/>
    <property type="match status" value="1"/>
</dbReference>
<protein>
    <recommendedName>
        <fullName evidence="9">Photosystem I reaction center subunit PsaK</fullName>
    </recommendedName>
    <alternativeName>
        <fullName evidence="9">Photosystem I subunit X</fullName>
    </alternativeName>
</protein>
<dbReference type="InterPro" id="IPR037101">
    <property type="entry name" value="PSI_PsaK_bact"/>
</dbReference>
<evidence type="ECO:0000256" key="3">
    <source>
        <dbReference type="ARBA" id="ARBA00022531"/>
    </source>
</evidence>
<dbReference type="EMBL" id="MF401963">
    <property type="protein sequence ID" value="ASP44639.1"/>
    <property type="molecule type" value="Genomic_DNA"/>
</dbReference>
<dbReference type="GeneID" id="27219456"/>
<comment type="caution">
    <text evidence="9">Lacks conserved residue(s) required for the propagation of feature annotation.</text>
</comment>
<dbReference type="GO" id="GO:0009522">
    <property type="term" value="C:photosystem I"/>
    <property type="evidence" value="ECO:0007669"/>
    <property type="project" value="UniProtKB-KW"/>
</dbReference>
<keyword evidence="10" id="KW-0934">Plastid</keyword>
<dbReference type="AlphaFoldDB" id="A0A141SEM6"/>
<keyword evidence="6 9" id="KW-1133">Transmembrane helix</keyword>
<keyword evidence="5 9" id="KW-0603">Photosystem I</keyword>
<accession>A0A141SEM6</accession>
<reference evidence="10" key="1">
    <citation type="submission" date="2015-07" db="EMBL/GenBank/DDBJ databases">
        <title>Reconstructing the complex evolutionary history of mobile plasmids in red algal genomes.</title>
        <authorList>
            <person name="Lee J."/>
            <person name="Kim K.M."/>
            <person name="Yang E.C."/>
            <person name="Miller K.A."/>
            <person name="Boo S.M."/>
            <person name="Bhattacharya D."/>
            <person name="Yoon H.S."/>
        </authorList>
    </citation>
    <scope>NUCLEOTIDE SEQUENCE</scope>
</reference>
<proteinExistence type="inferred from homology"/>
<evidence type="ECO:0000256" key="7">
    <source>
        <dbReference type="ARBA" id="ARBA00023078"/>
    </source>
</evidence>
<evidence type="ECO:0000256" key="6">
    <source>
        <dbReference type="ARBA" id="ARBA00022989"/>
    </source>
</evidence>
<evidence type="ECO:0000256" key="5">
    <source>
        <dbReference type="ARBA" id="ARBA00022836"/>
    </source>
</evidence>
<sequence length="86" mass="8894">MNVQTLLSIISYTSSWSISSAIVMIICNLLCIGLGRYAIQVRGLGPSIPALGLKGFGLPELLATTSLGHIIGAGAIIGLNSIKIIN</sequence>